<name>A0A1F8GUU8_9BACT</name>
<gene>
    <name evidence="4" type="ORF">A3A33_02540</name>
</gene>
<feature type="transmembrane region" description="Helical" evidence="2">
    <location>
        <begin position="52"/>
        <end position="70"/>
    </location>
</feature>
<dbReference type="EMBL" id="MGKP01000023">
    <property type="protein sequence ID" value="OGN28209.1"/>
    <property type="molecule type" value="Genomic_DNA"/>
</dbReference>
<dbReference type="Proteomes" id="UP000179047">
    <property type="component" value="Unassembled WGS sequence"/>
</dbReference>
<organism evidence="4 5">
    <name type="scientific">Candidatus Yanofskybacteria bacterium RIFCSPLOWO2_01_FULL_49_25</name>
    <dbReference type="NCBI Taxonomy" id="1802701"/>
    <lineage>
        <taxon>Bacteria</taxon>
        <taxon>Candidatus Yanofskyibacteriota</taxon>
    </lineage>
</organism>
<feature type="domain" description="DUF11" evidence="3">
    <location>
        <begin position="203"/>
        <end position="279"/>
    </location>
</feature>
<dbReference type="Pfam" id="PF01345">
    <property type="entry name" value="DUF11"/>
    <property type="match status" value="1"/>
</dbReference>
<feature type="compositionally biased region" description="Polar residues" evidence="1">
    <location>
        <begin position="601"/>
        <end position="611"/>
    </location>
</feature>
<accession>A0A1F8GUU8</accession>
<evidence type="ECO:0000259" key="3">
    <source>
        <dbReference type="Pfam" id="PF01345"/>
    </source>
</evidence>
<comment type="caution">
    <text evidence="4">The sequence shown here is derived from an EMBL/GenBank/DDBJ whole genome shotgun (WGS) entry which is preliminary data.</text>
</comment>
<keyword evidence="2" id="KW-0472">Membrane</keyword>
<dbReference type="STRING" id="1802701.A3A33_02540"/>
<feature type="region of interest" description="Disordered" evidence="1">
    <location>
        <begin position="600"/>
        <end position="623"/>
    </location>
</feature>
<evidence type="ECO:0000256" key="1">
    <source>
        <dbReference type="SAM" id="MobiDB-lite"/>
    </source>
</evidence>
<evidence type="ECO:0000313" key="4">
    <source>
        <dbReference type="EMBL" id="OGN28209.1"/>
    </source>
</evidence>
<dbReference type="AlphaFoldDB" id="A0A1F8GUU8"/>
<proteinExistence type="predicted"/>
<sequence length="623" mass="66499">MFTIEPLPKKNEQDEELFKSKLTATEIPTTPSVVPPLSTVVEPVRSVFRRRFIWLGAIVILLAVGAYFLLNGNSFVEARVSTKVSASAEVTSGDLVTYTVVYKNDNKVDLNDAKLLFVYPTDAQATKDGVPTGARSDTVDLGILKANTSGQQTFTAYVVGDTGNIKNATATLTFTPAGLRSEIKNEATHAATITRLPVHMSLVAPPTAVNGQAITYLIDYRNDGSTDFSNLRLILTYPQGFTPTKATPSATRATSNQNIWDIPTLPVGSAQRITITGTLRGIEREGKQISLVLQKSIDIPGGSQYIAIEKQDSSTAIATPYLSAFLKLNGVQDYTAHLGDHLQYIATIRNNTNVDLTGLAPQITLNGAMFDYASVYSAGFFDSRTRVISWNPAALSELATLRANQSIDIPFDVRLKPSFPTGSHGASDSLVKASFHVETPNVPPAIDLATLSADDELITRISTAPSFSQVVFLKDGQLGASGPYPPKVDQKTIFTVRWSIVNPSNALDGVKVTATLQPGVIWENKTRTSSALPAPVINQQLGTITWTVGTVSGGTGVAMPAAEAYFQVSITPSVNQVGQLAPLIKNIQFSGVDSLTKEQISRTANDTTTGDVSDATGGGTVGQ</sequence>
<evidence type="ECO:0000256" key="2">
    <source>
        <dbReference type="SAM" id="Phobius"/>
    </source>
</evidence>
<evidence type="ECO:0000313" key="5">
    <source>
        <dbReference type="Proteomes" id="UP000179047"/>
    </source>
</evidence>
<dbReference type="InterPro" id="IPR001434">
    <property type="entry name" value="OmcB-like_DUF11"/>
</dbReference>
<keyword evidence="2" id="KW-1133">Transmembrane helix</keyword>
<protein>
    <recommendedName>
        <fullName evidence="3">DUF11 domain-containing protein</fullName>
    </recommendedName>
</protein>
<keyword evidence="2" id="KW-0812">Transmembrane</keyword>
<reference evidence="4 5" key="1">
    <citation type="journal article" date="2016" name="Nat. Commun.">
        <title>Thousands of microbial genomes shed light on interconnected biogeochemical processes in an aquifer system.</title>
        <authorList>
            <person name="Anantharaman K."/>
            <person name="Brown C.T."/>
            <person name="Hug L.A."/>
            <person name="Sharon I."/>
            <person name="Castelle C.J."/>
            <person name="Probst A.J."/>
            <person name="Thomas B.C."/>
            <person name="Singh A."/>
            <person name="Wilkins M.J."/>
            <person name="Karaoz U."/>
            <person name="Brodie E.L."/>
            <person name="Williams K.H."/>
            <person name="Hubbard S.S."/>
            <person name="Banfield J.F."/>
        </authorList>
    </citation>
    <scope>NUCLEOTIDE SEQUENCE [LARGE SCALE GENOMIC DNA]</scope>
</reference>